<accession>A0A9P4NE30</accession>
<evidence type="ECO:0000259" key="1">
    <source>
        <dbReference type="Pfam" id="PF01636"/>
    </source>
</evidence>
<name>A0A9P4NE30_9PEZI</name>
<comment type="caution">
    <text evidence="2">The sequence shown here is derived from an EMBL/GenBank/DDBJ whole genome shotgun (WGS) entry which is preliminary data.</text>
</comment>
<dbReference type="Pfam" id="PF01636">
    <property type="entry name" value="APH"/>
    <property type="match status" value="1"/>
</dbReference>
<protein>
    <recommendedName>
        <fullName evidence="1">Aminoglycoside phosphotransferase domain-containing protein</fullName>
    </recommendedName>
</protein>
<reference evidence="2" key="1">
    <citation type="journal article" date="2020" name="Stud. Mycol.">
        <title>101 Dothideomycetes genomes: a test case for predicting lifestyles and emergence of pathogens.</title>
        <authorList>
            <person name="Haridas S."/>
            <person name="Albert R."/>
            <person name="Binder M."/>
            <person name="Bloem J."/>
            <person name="Labutti K."/>
            <person name="Salamov A."/>
            <person name="Andreopoulos B."/>
            <person name="Baker S."/>
            <person name="Barry K."/>
            <person name="Bills G."/>
            <person name="Bluhm B."/>
            <person name="Cannon C."/>
            <person name="Castanera R."/>
            <person name="Culley D."/>
            <person name="Daum C."/>
            <person name="Ezra D."/>
            <person name="Gonzalez J."/>
            <person name="Henrissat B."/>
            <person name="Kuo A."/>
            <person name="Liang C."/>
            <person name="Lipzen A."/>
            <person name="Lutzoni F."/>
            <person name="Magnuson J."/>
            <person name="Mondo S."/>
            <person name="Nolan M."/>
            <person name="Ohm R."/>
            <person name="Pangilinan J."/>
            <person name="Park H.-J."/>
            <person name="Ramirez L."/>
            <person name="Alfaro M."/>
            <person name="Sun H."/>
            <person name="Tritt A."/>
            <person name="Yoshinaga Y."/>
            <person name="Zwiers L.-H."/>
            <person name="Turgeon B."/>
            <person name="Goodwin S."/>
            <person name="Spatafora J."/>
            <person name="Crous P."/>
            <person name="Grigoriev I."/>
        </authorList>
    </citation>
    <scope>NUCLEOTIDE SEQUENCE</scope>
    <source>
        <strain evidence="2">CBS 130266</strain>
    </source>
</reference>
<dbReference type="EMBL" id="MU007176">
    <property type="protein sequence ID" value="KAF2415891.1"/>
    <property type="molecule type" value="Genomic_DNA"/>
</dbReference>
<dbReference type="AlphaFoldDB" id="A0A9P4NE30"/>
<proteinExistence type="predicted"/>
<dbReference type="Proteomes" id="UP000800235">
    <property type="component" value="Unassembled WGS sequence"/>
</dbReference>
<sequence length="477" mass="53747">MTEELMTQVEAASALLAYIFSGAIGSPKGKGVGYSLIQATPSIFSWSAALEDFDEPATSIHRYLVKVDRRSKEISLPEPIVLSKPELAEAILAATGQHLASSTRFTDGALSVSYKVIVQESQDVAYVVQLRHHGRVASMDALMTLISWTTDSRILPVPPVYPIPGEGKRQETTGMGRQITRLIPGVMASSVYPGLSHEKKLIFVRNIALAFQACWRIQLPEYLIGELIADTIDGRVILRIGPDRHNELGGPFTSVREYLQAHIRSSLIALEKQQGIQEYKDRFLHRIRDFVSNHLHKIPFIVEHIPIVAVHADMGPHNIIVSSETVPEIRAVIDWEFVASAPYASLYRIIEMLFREPAPNGFGPEYEGAAELREAFWATIPDWKHWEQSATTKTFLEWFRFGLFMKPEWPGDLRKDEIEGFWQENIRVVEDILNKYVTFGVYYPAGHRDKFNVMDISLPHVELGSEAEKGDRAANKI</sequence>
<dbReference type="InterPro" id="IPR002575">
    <property type="entry name" value="Aminoglycoside_PTrfase"/>
</dbReference>
<dbReference type="PANTHER" id="PTHR21310:SF15">
    <property type="entry name" value="AMINOGLYCOSIDE PHOSPHOTRANSFERASE DOMAIN-CONTAINING PROTEIN"/>
    <property type="match status" value="1"/>
</dbReference>
<organism evidence="2 3">
    <name type="scientific">Tothia fuscella</name>
    <dbReference type="NCBI Taxonomy" id="1048955"/>
    <lineage>
        <taxon>Eukaryota</taxon>
        <taxon>Fungi</taxon>
        <taxon>Dikarya</taxon>
        <taxon>Ascomycota</taxon>
        <taxon>Pezizomycotina</taxon>
        <taxon>Dothideomycetes</taxon>
        <taxon>Pleosporomycetidae</taxon>
        <taxon>Venturiales</taxon>
        <taxon>Cylindrosympodiaceae</taxon>
        <taxon>Tothia</taxon>
    </lineage>
</organism>
<evidence type="ECO:0000313" key="3">
    <source>
        <dbReference type="Proteomes" id="UP000800235"/>
    </source>
</evidence>
<gene>
    <name evidence="2" type="ORF">EJ08DRAFT_684382</name>
</gene>
<evidence type="ECO:0000313" key="2">
    <source>
        <dbReference type="EMBL" id="KAF2415891.1"/>
    </source>
</evidence>
<keyword evidence="3" id="KW-1185">Reference proteome</keyword>
<dbReference type="SUPFAM" id="SSF56112">
    <property type="entry name" value="Protein kinase-like (PK-like)"/>
    <property type="match status" value="1"/>
</dbReference>
<dbReference type="InterPro" id="IPR011009">
    <property type="entry name" value="Kinase-like_dom_sf"/>
</dbReference>
<dbReference type="Gene3D" id="3.90.1200.10">
    <property type="match status" value="1"/>
</dbReference>
<dbReference type="InterPro" id="IPR051678">
    <property type="entry name" value="AGP_Transferase"/>
</dbReference>
<dbReference type="PANTHER" id="PTHR21310">
    <property type="entry name" value="AMINOGLYCOSIDE PHOSPHOTRANSFERASE-RELATED-RELATED"/>
    <property type="match status" value="1"/>
</dbReference>
<feature type="domain" description="Aminoglycoside phosphotransferase" evidence="1">
    <location>
        <begin position="104"/>
        <end position="369"/>
    </location>
</feature>
<dbReference type="OrthoDB" id="3910944at2759"/>